<keyword evidence="2" id="KW-0808">Transferase</keyword>
<dbReference type="RefSeq" id="WP_111367583.1">
    <property type="nucleotide sequence ID" value="NZ_JASHJG010000063.1"/>
</dbReference>
<evidence type="ECO:0000313" key="3">
    <source>
        <dbReference type="Proteomes" id="UP000325291"/>
    </source>
</evidence>
<keyword evidence="3" id="KW-1185">Reference proteome</keyword>
<evidence type="ECO:0000313" key="2">
    <source>
        <dbReference type="EMBL" id="KAA0909784.1"/>
    </source>
</evidence>
<dbReference type="EMBL" id="VINQ01000025">
    <property type="protein sequence ID" value="KAA0909784.1"/>
    <property type="molecule type" value="Genomic_DNA"/>
</dbReference>
<keyword evidence="1" id="KW-0812">Transmembrane</keyword>
<dbReference type="GO" id="GO:0008483">
    <property type="term" value="F:transaminase activity"/>
    <property type="evidence" value="ECO:0007669"/>
    <property type="project" value="UniProtKB-KW"/>
</dbReference>
<dbReference type="Proteomes" id="UP000325291">
    <property type="component" value="Unassembled WGS sequence"/>
</dbReference>
<keyword evidence="1" id="KW-0472">Membrane</keyword>
<protein>
    <submittedName>
        <fullName evidence="2">Histidinol phosphate aminotransferase</fullName>
    </submittedName>
</protein>
<comment type="caution">
    <text evidence="2">The sequence shown here is derived from an EMBL/GenBank/DDBJ whole genome shotgun (WGS) entry which is preliminary data.</text>
</comment>
<name>A0A5A9YY61_9RHOB</name>
<evidence type="ECO:0000256" key="1">
    <source>
        <dbReference type="SAM" id="Phobius"/>
    </source>
</evidence>
<gene>
    <name evidence="2" type="ORF">FLO80_20075</name>
</gene>
<dbReference type="AlphaFoldDB" id="A0A5A9YY61"/>
<keyword evidence="1" id="KW-1133">Transmembrane helix</keyword>
<organism evidence="2 3">
    <name type="scientific">Aquicoccus porphyridii</name>
    <dbReference type="NCBI Taxonomy" id="1852029"/>
    <lineage>
        <taxon>Bacteria</taxon>
        <taxon>Pseudomonadati</taxon>
        <taxon>Pseudomonadota</taxon>
        <taxon>Alphaproteobacteria</taxon>
        <taxon>Rhodobacterales</taxon>
        <taxon>Paracoccaceae</taxon>
        <taxon>Aquicoccus</taxon>
    </lineage>
</organism>
<reference evidence="2 3" key="1">
    <citation type="submission" date="2019-07" db="EMBL/GenBank/DDBJ databases">
        <title>Aquicoccus porphyridii gen. nov., sp. nov., isolated from a small marine red alga, Porphyridium marinum.</title>
        <authorList>
            <person name="Liu L."/>
        </authorList>
    </citation>
    <scope>NUCLEOTIDE SEQUENCE [LARGE SCALE GENOMIC DNA]</scope>
    <source>
        <strain evidence="2 3">L1 8-17</strain>
    </source>
</reference>
<sequence>MQNANRAAPDYSTPALVMALVNLLWSFMLIWASLGLPAVLVLAVLLNYLISRLGHHRTRRADDPTN</sequence>
<proteinExistence type="predicted"/>
<feature type="transmembrane region" description="Helical" evidence="1">
    <location>
        <begin position="23"/>
        <end position="50"/>
    </location>
</feature>
<keyword evidence="2" id="KW-0032">Aminotransferase</keyword>
<accession>A0A5A9YY61</accession>